<dbReference type="InterPro" id="IPR024997">
    <property type="entry name" value="DUF3892"/>
</dbReference>
<dbReference type="Pfam" id="PF13031">
    <property type="entry name" value="DUF3892"/>
    <property type="match status" value="1"/>
</dbReference>
<evidence type="ECO:0008006" key="2">
    <source>
        <dbReference type="Google" id="ProtNLM"/>
    </source>
</evidence>
<dbReference type="EMBL" id="CACRSS010000004">
    <property type="protein sequence ID" value="VYS99045.1"/>
    <property type="molecule type" value="Genomic_DNA"/>
</dbReference>
<organism evidence="1">
    <name type="scientific">Akkermansia muciniphila</name>
    <dbReference type="NCBI Taxonomy" id="239935"/>
    <lineage>
        <taxon>Bacteria</taxon>
        <taxon>Pseudomonadati</taxon>
        <taxon>Verrucomicrobiota</taxon>
        <taxon>Verrucomicrobiia</taxon>
        <taxon>Verrucomicrobiales</taxon>
        <taxon>Akkermansiaceae</taxon>
        <taxon>Akkermansia</taxon>
    </lineage>
</organism>
<sequence>MILATKIHFKYGSPSYPNEQDIQSIYLSGEGLEGFYPKEQVYDMLVQGKIIRGNIYPYPALEEMTSFKGEKYVRSMPNESKHDNLLNLPRV</sequence>
<dbReference type="AlphaFoldDB" id="A0A6N2T5H2"/>
<protein>
    <recommendedName>
        <fullName evidence="2">DUF3892 domain-containing protein</fullName>
    </recommendedName>
</protein>
<evidence type="ECO:0000313" key="1">
    <source>
        <dbReference type="EMBL" id="VYS99045.1"/>
    </source>
</evidence>
<gene>
    <name evidence="1" type="ORF">AMLFYP55_02389</name>
</gene>
<reference evidence="1" key="1">
    <citation type="submission" date="2019-11" db="EMBL/GenBank/DDBJ databases">
        <authorList>
            <person name="Feng L."/>
        </authorList>
    </citation>
    <scope>NUCLEOTIDE SEQUENCE</scope>
    <source>
        <strain evidence="1">AMuciniphilaLFYP55</strain>
    </source>
</reference>
<accession>A0A6N2T5H2</accession>
<name>A0A6N2T5H2_9BACT</name>
<dbReference type="OrthoDB" id="197272at2"/>
<dbReference type="RefSeq" id="WP_102722133.1">
    <property type="nucleotide sequence ID" value="NZ_CACRSS010000004.1"/>
</dbReference>
<proteinExistence type="predicted"/>